<evidence type="ECO:0000259" key="5">
    <source>
        <dbReference type="Pfam" id="PF00884"/>
    </source>
</evidence>
<evidence type="ECO:0000313" key="7">
    <source>
        <dbReference type="Proteomes" id="UP000649799"/>
    </source>
</evidence>
<dbReference type="Proteomes" id="UP000649799">
    <property type="component" value="Unassembled WGS sequence"/>
</dbReference>
<dbReference type="InterPro" id="IPR050738">
    <property type="entry name" value="Sulfatase"/>
</dbReference>
<keyword evidence="3" id="KW-0378">Hydrolase</keyword>
<evidence type="ECO:0000256" key="1">
    <source>
        <dbReference type="ARBA" id="ARBA00008779"/>
    </source>
</evidence>
<name>A0ABX0HHJ5_9BACT</name>
<dbReference type="EMBL" id="JAANYN010000015">
    <property type="protein sequence ID" value="NHE59581.1"/>
    <property type="molecule type" value="Genomic_DNA"/>
</dbReference>
<dbReference type="Gene3D" id="3.30.1120.10">
    <property type="match status" value="1"/>
</dbReference>
<reference evidence="6 7" key="1">
    <citation type="submission" date="2020-03" db="EMBL/GenBank/DDBJ databases">
        <title>Cyclobacterium plantarum sp. nov., a marine bacterium isolated from a coastal-marine wetland.</title>
        <authorList>
            <person name="Sanchez-Porro C."/>
            <person name="Ventosa A."/>
            <person name="Amoozegar M."/>
        </authorList>
    </citation>
    <scope>NUCLEOTIDE SEQUENCE [LARGE SCALE GENOMIC DNA]</scope>
    <source>
        <strain evidence="6 7">GBPx2</strain>
    </source>
</reference>
<keyword evidence="7" id="KW-1185">Reference proteome</keyword>
<comment type="similarity">
    <text evidence="1">Belongs to the sulfatase family.</text>
</comment>
<dbReference type="PROSITE" id="PS00149">
    <property type="entry name" value="SULFATASE_2"/>
    <property type="match status" value="1"/>
</dbReference>
<dbReference type="SUPFAM" id="SSF53649">
    <property type="entry name" value="Alkaline phosphatase-like"/>
    <property type="match status" value="1"/>
</dbReference>
<evidence type="ECO:0000256" key="4">
    <source>
        <dbReference type="ARBA" id="ARBA00022837"/>
    </source>
</evidence>
<comment type="caution">
    <text evidence="6">The sequence shown here is derived from an EMBL/GenBank/DDBJ whole genome shotgun (WGS) entry which is preliminary data.</text>
</comment>
<evidence type="ECO:0000256" key="2">
    <source>
        <dbReference type="ARBA" id="ARBA00022723"/>
    </source>
</evidence>
<sequence length="477" mass="54578">MLSMCTQNSNQASEKSTKPNIIYILADQLRAQAVGYSGDPNADTPNLDRLAASAINFKNAVAVSPVCTPYRAALMTGRFPLSTGMFMNDLYLPSEELCMAEIFKEAGYKTGYIGKWHLDGHGRESFIPKNRRQGFEYWKALECTHDYNNSFYYANEDTTKLKWEGYDAYAQTKDAQDYIRTTSTDEQPFLLMISYGIPHFPHHTAPAELKEKYPLDSIKLRPNVPEWRQDEARKEAQGYYAHILALDLCIGNLMKTLEETGQAENTIVVFTADHGEMLGSQGEPSKEKQRPWDESIRVPFLISYPAIYGKEGYEVNAPINTPDILPTLLSMSGVAIPKSIEGEDLTDFISNNNMEDDRAALIMSVYPFAGYHEGIPYRGIRTARYTYVRNQDQPWLMYDNLKDPYQMENLVNNLNYRDIQSKLDETLQAKLKERGDMFLPKEQYLSIWGYEVNTERGHEIPYKNYETKVQSPGFKNN</sequence>
<evidence type="ECO:0000256" key="3">
    <source>
        <dbReference type="ARBA" id="ARBA00022801"/>
    </source>
</evidence>
<protein>
    <submittedName>
        <fullName evidence="6">Sulfatase</fullName>
    </submittedName>
</protein>
<dbReference type="InterPro" id="IPR024607">
    <property type="entry name" value="Sulfatase_CS"/>
</dbReference>
<dbReference type="InterPro" id="IPR000917">
    <property type="entry name" value="Sulfatase_N"/>
</dbReference>
<dbReference type="PANTHER" id="PTHR42693:SF53">
    <property type="entry name" value="ENDO-4-O-SULFATASE"/>
    <property type="match status" value="1"/>
</dbReference>
<dbReference type="Gene3D" id="3.40.720.10">
    <property type="entry name" value="Alkaline Phosphatase, subunit A"/>
    <property type="match status" value="1"/>
</dbReference>
<dbReference type="CDD" id="cd16034">
    <property type="entry name" value="sulfatase_like"/>
    <property type="match status" value="1"/>
</dbReference>
<evidence type="ECO:0000313" key="6">
    <source>
        <dbReference type="EMBL" id="NHE59581.1"/>
    </source>
</evidence>
<dbReference type="Pfam" id="PF00884">
    <property type="entry name" value="Sulfatase"/>
    <property type="match status" value="1"/>
</dbReference>
<keyword evidence="4" id="KW-0106">Calcium</keyword>
<feature type="domain" description="Sulfatase N-terminal" evidence="5">
    <location>
        <begin position="19"/>
        <end position="333"/>
    </location>
</feature>
<proteinExistence type="inferred from homology"/>
<keyword evidence="2" id="KW-0479">Metal-binding</keyword>
<gene>
    <name evidence="6" type="ORF">G9Q97_22455</name>
</gene>
<accession>A0ABX0HHJ5</accession>
<dbReference type="InterPro" id="IPR017850">
    <property type="entry name" value="Alkaline_phosphatase_core_sf"/>
</dbReference>
<organism evidence="6 7">
    <name type="scientific">Cyclobacterium plantarum</name>
    <dbReference type="NCBI Taxonomy" id="2716263"/>
    <lineage>
        <taxon>Bacteria</taxon>
        <taxon>Pseudomonadati</taxon>
        <taxon>Bacteroidota</taxon>
        <taxon>Cytophagia</taxon>
        <taxon>Cytophagales</taxon>
        <taxon>Cyclobacteriaceae</taxon>
        <taxon>Cyclobacterium</taxon>
    </lineage>
</organism>
<dbReference type="PANTHER" id="PTHR42693">
    <property type="entry name" value="ARYLSULFATASE FAMILY MEMBER"/>
    <property type="match status" value="1"/>
</dbReference>